<dbReference type="Proteomes" id="UP000637267">
    <property type="component" value="Unassembled WGS sequence"/>
</dbReference>
<comment type="caution">
    <text evidence="3">The sequence shown here is derived from an EMBL/GenBank/DDBJ whole genome shotgun (WGS) entry which is preliminary data.</text>
</comment>
<organism evidence="3 4">
    <name type="scientific">Silvimonas iriomotensis</name>
    <dbReference type="NCBI Taxonomy" id="449662"/>
    <lineage>
        <taxon>Bacteria</taxon>
        <taxon>Pseudomonadati</taxon>
        <taxon>Pseudomonadota</taxon>
        <taxon>Betaproteobacteria</taxon>
        <taxon>Neisseriales</taxon>
        <taxon>Chitinibacteraceae</taxon>
        <taxon>Silvimonas</taxon>
    </lineage>
</organism>
<reference evidence="4" key="1">
    <citation type="journal article" date="2019" name="Int. J. Syst. Evol. Microbiol.">
        <title>The Global Catalogue of Microorganisms (GCM) 10K type strain sequencing project: providing services to taxonomists for standard genome sequencing and annotation.</title>
        <authorList>
            <consortium name="The Broad Institute Genomics Platform"/>
            <consortium name="The Broad Institute Genome Sequencing Center for Infectious Disease"/>
            <person name="Wu L."/>
            <person name="Ma J."/>
        </authorList>
    </citation>
    <scope>NUCLEOTIDE SEQUENCE [LARGE SCALE GENOMIC DNA]</scope>
    <source>
        <strain evidence="4">CGMCC 1.8859</strain>
    </source>
</reference>
<name>A0ABQ2PB16_9NEIS</name>
<dbReference type="CDD" id="cd10917">
    <property type="entry name" value="CE4_NodB_like_6s_7s"/>
    <property type="match status" value="1"/>
</dbReference>
<dbReference type="EMBL" id="BMLX01000003">
    <property type="protein sequence ID" value="GGP22737.1"/>
    <property type="molecule type" value="Genomic_DNA"/>
</dbReference>
<keyword evidence="1" id="KW-0732">Signal</keyword>
<keyword evidence="4" id="KW-1185">Reference proteome</keyword>
<gene>
    <name evidence="3" type="ORF">GCM10010970_27370</name>
</gene>
<dbReference type="PROSITE" id="PS51677">
    <property type="entry name" value="NODB"/>
    <property type="match status" value="1"/>
</dbReference>
<dbReference type="PANTHER" id="PTHR10587">
    <property type="entry name" value="GLYCOSYL TRANSFERASE-RELATED"/>
    <property type="match status" value="1"/>
</dbReference>
<dbReference type="SUPFAM" id="SSF88713">
    <property type="entry name" value="Glycoside hydrolase/deacetylase"/>
    <property type="match status" value="1"/>
</dbReference>
<dbReference type="Pfam" id="PF01522">
    <property type="entry name" value="Polysacc_deac_1"/>
    <property type="match status" value="1"/>
</dbReference>
<accession>A0ABQ2PB16</accession>
<feature type="signal peptide" evidence="1">
    <location>
        <begin position="1"/>
        <end position="25"/>
    </location>
</feature>
<evidence type="ECO:0000313" key="3">
    <source>
        <dbReference type="EMBL" id="GGP22737.1"/>
    </source>
</evidence>
<proteinExistence type="predicted"/>
<dbReference type="InterPro" id="IPR002509">
    <property type="entry name" value="NODB_dom"/>
</dbReference>
<evidence type="ECO:0000313" key="4">
    <source>
        <dbReference type="Proteomes" id="UP000637267"/>
    </source>
</evidence>
<dbReference type="InterPro" id="IPR011330">
    <property type="entry name" value="Glyco_hydro/deAcase_b/a-brl"/>
</dbReference>
<feature type="chain" id="PRO_5045203038" evidence="1">
    <location>
        <begin position="26"/>
        <end position="300"/>
    </location>
</feature>
<sequence length="300" mass="32938">MFKHGFFKLRPVLLTTLLATLTACASAPAPVTPAMAARLQQQAPIRFLLTFDDGPARGSNNNSSLEILHTLDQNPVQPGIKAVFFAQTRSWHAGETEAGRAILRQEVADGQVLGFHTATPFHANHAMMKPADLETSLNNGVADLTSLRGTPPTLVRPPFWAYNASTFNAYQQHGMAMLLTDLSANDGKIYGYHISLRRRANMLNMLAHVRDEIIAGKLPTVDGAIPVVVTFHDINGYTADHMAEYLQILVDCARELQMPTTARPFYDDTATTERAAHARAVKDGAAPKELPGVWQWIWGE</sequence>
<dbReference type="Gene3D" id="3.20.20.370">
    <property type="entry name" value="Glycoside hydrolase/deacetylase"/>
    <property type="match status" value="1"/>
</dbReference>
<protein>
    <submittedName>
        <fullName evidence="3">Polysaccharide deacetylase</fullName>
    </submittedName>
</protein>
<evidence type="ECO:0000259" key="2">
    <source>
        <dbReference type="PROSITE" id="PS51677"/>
    </source>
</evidence>
<dbReference type="RefSeq" id="WP_188704913.1">
    <property type="nucleotide sequence ID" value="NZ_BMLX01000003.1"/>
</dbReference>
<evidence type="ECO:0000256" key="1">
    <source>
        <dbReference type="SAM" id="SignalP"/>
    </source>
</evidence>
<dbReference type="PROSITE" id="PS51257">
    <property type="entry name" value="PROKAR_LIPOPROTEIN"/>
    <property type="match status" value="1"/>
</dbReference>
<feature type="domain" description="NodB homology" evidence="2">
    <location>
        <begin position="45"/>
        <end position="300"/>
    </location>
</feature>
<dbReference type="InterPro" id="IPR050248">
    <property type="entry name" value="Polysacc_deacetylase_ArnD"/>
</dbReference>